<organism evidence="2 3">
    <name type="scientific">Peteryoungia ipomoeae</name>
    <dbReference type="NCBI Taxonomy" id="1210932"/>
    <lineage>
        <taxon>Bacteria</taxon>
        <taxon>Pseudomonadati</taxon>
        <taxon>Pseudomonadota</taxon>
        <taxon>Alphaproteobacteria</taxon>
        <taxon>Hyphomicrobiales</taxon>
        <taxon>Rhizobiaceae</taxon>
        <taxon>Peteryoungia</taxon>
    </lineage>
</organism>
<dbReference type="PANTHER" id="PTHR34203">
    <property type="entry name" value="METHYLTRANSFERASE, FKBM FAMILY PROTEIN"/>
    <property type="match status" value="1"/>
</dbReference>
<dbReference type="InterPro" id="IPR029063">
    <property type="entry name" value="SAM-dependent_MTases_sf"/>
</dbReference>
<gene>
    <name evidence="2" type="ORF">FAA97_00660</name>
</gene>
<keyword evidence="2" id="KW-0489">Methyltransferase</keyword>
<comment type="caution">
    <text evidence="2">The sequence shown here is derived from an EMBL/GenBank/DDBJ whole genome shotgun (WGS) entry which is preliminary data.</text>
</comment>
<dbReference type="InterPro" id="IPR006342">
    <property type="entry name" value="FkbM_mtfrase"/>
</dbReference>
<name>A0A4S8P5Z0_9HYPH</name>
<dbReference type="SUPFAM" id="SSF53335">
    <property type="entry name" value="S-adenosyl-L-methionine-dependent methyltransferases"/>
    <property type="match status" value="1"/>
</dbReference>
<reference evidence="2 3" key="1">
    <citation type="submission" date="2019-04" db="EMBL/GenBank/DDBJ databases">
        <title>Genome sequence of strain shin9-1.</title>
        <authorList>
            <person name="Gao J."/>
            <person name="Sun J."/>
        </authorList>
    </citation>
    <scope>NUCLEOTIDE SEQUENCE [LARGE SCALE GENOMIC DNA]</scope>
    <source>
        <strain evidence="3">shin9-1</strain>
    </source>
</reference>
<protein>
    <submittedName>
        <fullName evidence="2">FkbM family methyltransferase</fullName>
    </submittedName>
</protein>
<dbReference type="Proteomes" id="UP000308828">
    <property type="component" value="Unassembled WGS sequence"/>
</dbReference>
<keyword evidence="2" id="KW-0808">Transferase</keyword>
<accession>A0A4S8P5Z0</accession>
<dbReference type="GO" id="GO:0032259">
    <property type="term" value="P:methylation"/>
    <property type="evidence" value="ECO:0007669"/>
    <property type="project" value="UniProtKB-KW"/>
</dbReference>
<dbReference type="Pfam" id="PF05050">
    <property type="entry name" value="Methyltransf_21"/>
    <property type="match status" value="1"/>
</dbReference>
<keyword evidence="3" id="KW-1185">Reference proteome</keyword>
<proteinExistence type="predicted"/>
<dbReference type="InterPro" id="IPR052514">
    <property type="entry name" value="SAM-dependent_MTase"/>
</dbReference>
<dbReference type="GO" id="GO:0008168">
    <property type="term" value="F:methyltransferase activity"/>
    <property type="evidence" value="ECO:0007669"/>
    <property type="project" value="UniProtKB-KW"/>
</dbReference>
<evidence type="ECO:0000313" key="2">
    <source>
        <dbReference type="EMBL" id="THV24761.1"/>
    </source>
</evidence>
<dbReference type="OrthoDB" id="5679686at2"/>
<sequence length="318" mass="35324">MRREESRRLSAWGRNVSGSEITCLFKERRSRKDGLIRRRVRREVEKYLSRRAQENLATNPRKMAVFAQDLIGRSINLDGVFERRELDLLFSFLGPVLNDIAPGTCLDVGANIGNHTLYFSSRFANVVAFEPNPEVFQLLSFNVRGLETVSVQSVALGDGSHKALLREVDGNLGASSLKHQGLGPTVPVSVRRMDDFSFEKPVSFIKIDTEGFEAEVLRGADETLKTHEPIVVFEQLKSEFREGSTPAIQLLQRLGYRICWIGWPGRSGTGGASKLVGKLIGALLGRRFGVYFGATVPPRTHPMLIAVPQRFQAALGVA</sequence>
<dbReference type="AlphaFoldDB" id="A0A4S8P5Z0"/>
<dbReference type="PANTHER" id="PTHR34203:SF15">
    <property type="entry name" value="SLL1173 PROTEIN"/>
    <property type="match status" value="1"/>
</dbReference>
<dbReference type="NCBIfam" id="TIGR01444">
    <property type="entry name" value="fkbM_fam"/>
    <property type="match status" value="1"/>
</dbReference>
<feature type="domain" description="Methyltransferase FkbM" evidence="1">
    <location>
        <begin position="107"/>
        <end position="258"/>
    </location>
</feature>
<dbReference type="Gene3D" id="3.40.50.150">
    <property type="entry name" value="Vaccinia Virus protein VP39"/>
    <property type="match status" value="1"/>
</dbReference>
<evidence type="ECO:0000259" key="1">
    <source>
        <dbReference type="Pfam" id="PF05050"/>
    </source>
</evidence>
<dbReference type="EMBL" id="STGV01000001">
    <property type="protein sequence ID" value="THV24761.1"/>
    <property type="molecule type" value="Genomic_DNA"/>
</dbReference>
<evidence type="ECO:0000313" key="3">
    <source>
        <dbReference type="Proteomes" id="UP000308828"/>
    </source>
</evidence>